<feature type="domain" description="Ada DNA repair metal-binding" evidence="3">
    <location>
        <begin position="9"/>
        <end position="72"/>
    </location>
</feature>
<dbReference type="EMBL" id="CP038026">
    <property type="protein sequence ID" value="QBQ38970.1"/>
    <property type="molecule type" value="Genomic_DNA"/>
</dbReference>
<dbReference type="Proteomes" id="UP000294359">
    <property type="component" value="Chromosome"/>
</dbReference>
<reference evidence="4 5" key="1">
    <citation type="submission" date="2019-03" db="EMBL/GenBank/DDBJ databases">
        <title>Draft Genome Sequences of Six Type Strains of the Genus Massilia.</title>
        <authorList>
            <person name="Miess H."/>
            <person name="Frediansyhah A."/>
            <person name="Gross H."/>
        </authorList>
    </citation>
    <scope>NUCLEOTIDE SEQUENCE [LARGE SCALE GENOMIC DNA]</scope>
    <source>
        <strain evidence="4 5">DSM 17505</strain>
    </source>
</reference>
<name>A0ABX5SF51_9BURK</name>
<keyword evidence="5" id="KW-1185">Reference proteome</keyword>
<dbReference type="Gene3D" id="3.40.10.10">
    <property type="entry name" value="DNA Methylphosphotriester Repair Domain"/>
    <property type="match status" value="1"/>
</dbReference>
<gene>
    <name evidence="4" type="ORF">E1742_24570</name>
</gene>
<dbReference type="RefSeq" id="WP_134387665.1">
    <property type="nucleotide sequence ID" value="NZ_BMWW01000003.1"/>
</dbReference>
<evidence type="ECO:0000256" key="2">
    <source>
        <dbReference type="SAM" id="MobiDB-lite"/>
    </source>
</evidence>
<evidence type="ECO:0000259" key="3">
    <source>
        <dbReference type="Pfam" id="PF02805"/>
    </source>
</evidence>
<sequence>MDFNDHITCHRAIQTRDARFDGRLFIGVTSTGIYCRPICPARTPRVENCRFYPSAAAAQQDGFRPCLRCRPESAPGGGTWRGSSDTVARALALLAESGPYDEPALGSIAARCFRRRHVSSRPTCPRCPSPLPGAPRCSPWRSRPKATARHPPTPATSSTAPTRHWPRAASPGGHGAPTPRATCVVPTPT</sequence>
<evidence type="ECO:0000256" key="1">
    <source>
        <dbReference type="ARBA" id="ARBA00023159"/>
    </source>
</evidence>
<evidence type="ECO:0000313" key="4">
    <source>
        <dbReference type="EMBL" id="QBQ38970.1"/>
    </source>
</evidence>
<dbReference type="SUPFAM" id="SSF57884">
    <property type="entry name" value="Ada DNA repair protein, N-terminal domain (N-Ada 10)"/>
    <property type="match status" value="1"/>
</dbReference>
<dbReference type="InterPro" id="IPR035451">
    <property type="entry name" value="Ada-like_dom_sf"/>
</dbReference>
<dbReference type="InterPro" id="IPR004026">
    <property type="entry name" value="Ada_DNA_repair_Zn-bd"/>
</dbReference>
<feature type="region of interest" description="Disordered" evidence="2">
    <location>
        <begin position="121"/>
        <end position="189"/>
    </location>
</feature>
<evidence type="ECO:0000313" key="5">
    <source>
        <dbReference type="Proteomes" id="UP000294359"/>
    </source>
</evidence>
<protein>
    <recommendedName>
        <fullName evidence="3">Ada DNA repair metal-binding domain-containing protein</fullName>
    </recommendedName>
</protein>
<proteinExistence type="predicted"/>
<organism evidence="4 5">
    <name type="scientific">Pseudoduganella plicata</name>
    <dbReference type="NCBI Taxonomy" id="321984"/>
    <lineage>
        <taxon>Bacteria</taxon>
        <taxon>Pseudomonadati</taxon>
        <taxon>Pseudomonadota</taxon>
        <taxon>Betaproteobacteria</taxon>
        <taxon>Burkholderiales</taxon>
        <taxon>Oxalobacteraceae</taxon>
        <taxon>Telluria group</taxon>
        <taxon>Pseudoduganella</taxon>
    </lineage>
</organism>
<dbReference type="Pfam" id="PF02805">
    <property type="entry name" value="Ada_Zn_binding"/>
    <property type="match status" value="1"/>
</dbReference>
<accession>A0ABX5SF51</accession>
<keyword evidence="1" id="KW-0010">Activator</keyword>